<reference evidence="1" key="1">
    <citation type="submission" date="2020-02" db="EMBL/GenBank/DDBJ databases">
        <authorList>
            <person name="Meier V. D."/>
        </authorList>
    </citation>
    <scope>NUCLEOTIDE SEQUENCE</scope>
    <source>
        <strain evidence="1">AVDCRST_MAG94</strain>
    </source>
</reference>
<sequence>MFSGRFYTILQLEPFLQVKAQQNRCGYKRYCPAIADKPEPLPQTAKQAPQVQLDPKLVRFYHH</sequence>
<dbReference type="EMBL" id="CADCTY010001046">
    <property type="protein sequence ID" value="CAA9353982.1"/>
    <property type="molecule type" value="Genomic_DNA"/>
</dbReference>
<dbReference type="AlphaFoldDB" id="A0A6J4MA11"/>
<gene>
    <name evidence="1" type="ORF">AVDCRST_MAG94-2977</name>
</gene>
<proteinExistence type="predicted"/>
<name>A0A6J4MA11_9CYAN</name>
<protein>
    <submittedName>
        <fullName evidence="1">Uncharacterized protein</fullName>
    </submittedName>
</protein>
<accession>A0A6J4MA11</accession>
<organism evidence="1">
    <name type="scientific">uncultured Leptolyngbya sp</name>
    <dbReference type="NCBI Taxonomy" id="332963"/>
    <lineage>
        <taxon>Bacteria</taxon>
        <taxon>Bacillati</taxon>
        <taxon>Cyanobacteriota</taxon>
        <taxon>Cyanophyceae</taxon>
        <taxon>Leptolyngbyales</taxon>
        <taxon>Leptolyngbyaceae</taxon>
        <taxon>Leptolyngbya group</taxon>
        <taxon>Leptolyngbya</taxon>
        <taxon>environmental samples</taxon>
    </lineage>
</organism>
<evidence type="ECO:0000313" key="1">
    <source>
        <dbReference type="EMBL" id="CAA9353982.1"/>
    </source>
</evidence>